<evidence type="ECO:0000313" key="2">
    <source>
        <dbReference type="EMBL" id="KPI45782.1"/>
    </source>
</evidence>
<feature type="compositionally biased region" description="Basic residues" evidence="1">
    <location>
        <begin position="33"/>
        <end position="44"/>
    </location>
</feature>
<comment type="caution">
    <text evidence="2">The sequence shown here is derived from an EMBL/GenBank/DDBJ whole genome shotgun (WGS) entry which is preliminary data.</text>
</comment>
<keyword evidence="3" id="KW-1185">Reference proteome</keyword>
<dbReference type="GeneID" id="28740658"/>
<sequence length="531" mass="60378">MLSLRFVDAHPDTNRNRRVRELEDSANRRHASIVAHKRKHKSRKQSHDAITEVGSPGEDQGVVAQKSFNLAAPREVSPGSGIDPFATCGYSTLPAAILEAQNYSLEGQIYTIHRVNKRNEVAEWNLNVANIKRLSVQQSFLFHSYAVVGASYMMANSDSTVLQATARQIWLEQQKLYIEAMQQALQLYAGIPSDEQCLAALTICLIIGSVNEEVESIHPKGPFAYIDTSYFNSGVTVDPRLHKYWKSLIDRKGGIPEIKNPVIRQCHESFDIYSASKNDSHPTWNRVVPHWNAVDSPPVESYAVILNLESRRDATNARPASYDMFYYYRTAAEIVALMDTTADLFDLGPPKLDVHCGFLSFPRLDEIPDPDRADVLLCICRSAALIFDDMVLYPLPYHSGQMPRNATQLHDGISRLRPFWDVYDKEASLYKFKDFLIWACTLGAIAATRMEQMRRFFLGRLAYLSNAITDWETFNNLLSRFLWYKPVCEPPAHEVWNELQRRTLPRPDINTPLPLKEKNLQQKRGMAGIAN</sequence>
<gene>
    <name evidence="2" type="ORF">AB675_834</name>
</gene>
<dbReference type="OrthoDB" id="4112231at2759"/>
<dbReference type="RefSeq" id="XP_018005745.1">
    <property type="nucleotide sequence ID" value="XM_018148788.1"/>
</dbReference>
<organism evidence="2 3">
    <name type="scientific">Cyphellophora attinorum</name>
    <dbReference type="NCBI Taxonomy" id="1664694"/>
    <lineage>
        <taxon>Eukaryota</taxon>
        <taxon>Fungi</taxon>
        <taxon>Dikarya</taxon>
        <taxon>Ascomycota</taxon>
        <taxon>Pezizomycotina</taxon>
        <taxon>Eurotiomycetes</taxon>
        <taxon>Chaetothyriomycetidae</taxon>
        <taxon>Chaetothyriales</taxon>
        <taxon>Cyphellophoraceae</taxon>
        <taxon>Cyphellophora</taxon>
    </lineage>
</organism>
<dbReference type="VEuPathDB" id="FungiDB:AB675_834"/>
<dbReference type="EMBL" id="LFJN01000001">
    <property type="protein sequence ID" value="KPI45782.1"/>
    <property type="molecule type" value="Genomic_DNA"/>
</dbReference>
<protein>
    <submittedName>
        <fullName evidence="2">Uncharacterized protein</fullName>
    </submittedName>
</protein>
<evidence type="ECO:0000256" key="1">
    <source>
        <dbReference type="SAM" id="MobiDB-lite"/>
    </source>
</evidence>
<proteinExistence type="predicted"/>
<reference evidence="2 3" key="1">
    <citation type="submission" date="2015-06" db="EMBL/GenBank/DDBJ databases">
        <title>Draft genome of the ant-associated black yeast Phialophora attae CBS 131958.</title>
        <authorList>
            <person name="Moreno L.F."/>
            <person name="Stielow B.J."/>
            <person name="de Hoog S."/>
            <person name="Vicente V.A."/>
            <person name="Weiss V.A."/>
            <person name="de Vries M."/>
            <person name="Cruz L.M."/>
            <person name="Souza E.M."/>
        </authorList>
    </citation>
    <scope>NUCLEOTIDE SEQUENCE [LARGE SCALE GENOMIC DNA]</scope>
    <source>
        <strain evidence="2 3">CBS 131958</strain>
    </source>
</reference>
<name>A0A0N1HHZ9_9EURO</name>
<dbReference type="AlphaFoldDB" id="A0A0N1HHZ9"/>
<accession>A0A0N1HHZ9</accession>
<feature type="region of interest" description="Disordered" evidence="1">
    <location>
        <begin position="33"/>
        <end position="60"/>
    </location>
</feature>
<evidence type="ECO:0000313" key="3">
    <source>
        <dbReference type="Proteomes" id="UP000038010"/>
    </source>
</evidence>
<dbReference type="Proteomes" id="UP000038010">
    <property type="component" value="Unassembled WGS sequence"/>
</dbReference>